<sequence>MAIVSTSLLSVKHGFAGTPWWAGNFRSVNRSANLTGKLLN</sequence>
<comment type="caution">
    <text evidence="1">The sequence shown here is derived from an EMBL/GenBank/DDBJ whole genome shotgun (WGS) entry which is preliminary data.</text>
</comment>
<evidence type="ECO:0000313" key="2">
    <source>
        <dbReference type="Proteomes" id="UP001628874"/>
    </source>
</evidence>
<accession>A0ABW8WRZ5</accession>
<protein>
    <submittedName>
        <fullName evidence="1">Uncharacterized protein</fullName>
    </submittedName>
</protein>
<dbReference type="Proteomes" id="UP001628874">
    <property type="component" value="Unassembled WGS sequence"/>
</dbReference>
<keyword evidence="2" id="KW-1185">Reference proteome</keyword>
<organism evidence="1 2">
    <name type="scientific">Scytonema tolypothrichoides VB-61278_2</name>
    <dbReference type="NCBI Taxonomy" id="3232314"/>
    <lineage>
        <taxon>Bacteria</taxon>
        <taxon>Bacillati</taxon>
        <taxon>Cyanobacteriota</taxon>
        <taxon>Cyanophyceae</taxon>
        <taxon>Nostocales</taxon>
        <taxon>Scytonemataceae</taxon>
        <taxon>Scytonema</taxon>
    </lineage>
</organism>
<proteinExistence type="predicted"/>
<name>A0ABW8WRZ5_9CYAN</name>
<reference evidence="1 2" key="1">
    <citation type="submission" date="2024-07" db="EMBL/GenBank/DDBJ databases">
        <authorList>
            <person name="Tripathy S."/>
        </authorList>
    </citation>
    <scope>NUCLEOTIDE SEQUENCE [LARGE SCALE GENOMIC DNA]</scope>
    <source>
        <strain evidence="1 2">VB-61278_2</strain>
    </source>
</reference>
<evidence type="ECO:0000313" key="1">
    <source>
        <dbReference type="EMBL" id="MFL9463691.1"/>
    </source>
</evidence>
<dbReference type="RefSeq" id="WP_272900287.1">
    <property type="nucleotide sequence ID" value="NZ_JBFQGM010000009.1"/>
</dbReference>
<dbReference type="EMBL" id="JBFQGM010000009">
    <property type="protein sequence ID" value="MFL9463691.1"/>
    <property type="molecule type" value="Genomic_DNA"/>
</dbReference>
<gene>
    <name evidence="1" type="ORF">AB0759_24060</name>
</gene>